<name>A0A8K0NLH8_9TREE</name>
<evidence type="ECO:0000256" key="1">
    <source>
        <dbReference type="SAM" id="MobiDB-lite"/>
    </source>
</evidence>
<feature type="region of interest" description="Disordered" evidence="1">
    <location>
        <begin position="1"/>
        <end position="20"/>
    </location>
</feature>
<evidence type="ECO:0000313" key="2">
    <source>
        <dbReference type="EMBL" id="KAG7527286.1"/>
    </source>
</evidence>
<dbReference type="AlphaFoldDB" id="A0A8K0NLH8"/>
<feature type="compositionally biased region" description="Basic residues" evidence="1">
    <location>
        <begin position="1"/>
        <end position="12"/>
    </location>
</feature>
<keyword evidence="3" id="KW-1185">Reference proteome</keyword>
<sequence>MTRKNDRKRKLAKAGPVRPPSTWPLDHIPAPVLHIIIEYLADSARDFQPGGASSVFRTTCLGSDPVVPLTSDLRNLSMVNAHTRQMVMAKHIAHTVVLGSAWDIFETKESLRPQTLGSIRQIVFVQPSDQSRYQSPLPDLANMLWRSHRKAFIESCVKLERIVDQTGEMTYSSHPCPASLHDLSMRLLSGTRMPAPIEAMGLKKLRLSLDHSAHLEGSGSLEAARYREKLGALLRNTKKLDKLELQLPGLPAAPPLPVEDVPPHLWTNNPLPATLRTVGVLELDVPFCTVEDGSPREAAWFAYLRWVLDTKPKFTQLDVHMTWDETFVAGHAMTPRGIFDSMGLVKVRQRDGDGKSYVPGRETMSQCLRDFFGFIFDGRPELEKVQLKCLAIPPTWPGMQVGPELFRHLVGTRYPHGAILFEDVIGFELVDKLVGELYTRSTPDIHGDTSRDVWVGTDVLSADGVFDGAEYMRQYMAARNSPANVEYARQVIANYMASMPAAPS</sequence>
<organism evidence="2 3">
    <name type="scientific">Filobasidium floriforme</name>
    <dbReference type="NCBI Taxonomy" id="5210"/>
    <lineage>
        <taxon>Eukaryota</taxon>
        <taxon>Fungi</taxon>
        <taxon>Dikarya</taxon>
        <taxon>Basidiomycota</taxon>
        <taxon>Agaricomycotina</taxon>
        <taxon>Tremellomycetes</taxon>
        <taxon>Filobasidiales</taxon>
        <taxon>Filobasidiaceae</taxon>
        <taxon>Filobasidium</taxon>
    </lineage>
</organism>
<evidence type="ECO:0000313" key="3">
    <source>
        <dbReference type="Proteomes" id="UP000812966"/>
    </source>
</evidence>
<gene>
    <name evidence="2" type="ORF">FFLO_07084</name>
</gene>
<dbReference type="Proteomes" id="UP000812966">
    <property type="component" value="Unassembled WGS sequence"/>
</dbReference>
<protein>
    <submittedName>
        <fullName evidence="2">Uncharacterized protein</fullName>
    </submittedName>
</protein>
<proteinExistence type="predicted"/>
<reference evidence="2" key="1">
    <citation type="submission" date="2020-04" db="EMBL/GenBank/DDBJ databases">
        <title>Analysis of mating type loci in Filobasidium floriforme.</title>
        <authorList>
            <person name="Nowrousian M."/>
        </authorList>
    </citation>
    <scope>NUCLEOTIDE SEQUENCE</scope>
    <source>
        <strain evidence="2">CBS 6242</strain>
    </source>
</reference>
<accession>A0A8K0NLH8</accession>
<dbReference type="EMBL" id="JABELV010000347">
    <property type="protein sequence ID" value="KAG7527286.1"/>
    <property type="molecule type" value="Genomic_DNA"/>
</dbReference>
<comment type="caution">
    <text evidence="2">The sequence shown here is derived from an EMBL/GenBank/DDBJ whole genome shotgun (WGS) entry which is preliminary data.</text>
</comment>